<dbReference type="InterPro" id="IPR036890">
    <property type="entry name" value="HATPase_C_sf"/>
</dbReference>
<dbReference type="Gene3D" id="3.30.565.10">
    <property type="entry name" value="Histidine kinase-like ATPase, C-terminal domain"/>
    <property type="match status" value="1"/>
</dbReference>
<feature type="domain" description="Histidine kinase/HSP90-like ATPase" evidence="3">
    <location>
        <begin position="29"/>
        <end position="137"/>
    </location>
</feature>
<protein>
    <submittedName>
        <fullName evidence="4">ATP-binding protein</fullName>
    </submittedName>
</protein>
<keyword evidence="1" id="KW-0808">Transferase</keyword>
<evidence type="ECO:0000256" key="2">
    <source>
        <dbReference type="SAM" id="MobiDB-lite"/>
    </source>
</evidence>
<evidence type="ECO:0000256" key="1">
    <source>
        <dbReference type="ARBA" id="ARBA00022527"/>
    </source>
</evidence>
<dbReference type="RefSeq" id="WP_132760818.1">
    <property type="nucleotide sequence ID" value="NZ_BNBW01000006.1"/>
</dbReference>
<dbReference type="PANTHER" id="PTHR35526">
    <property type="entry name" value="ANTI-SIGMA-F FACTOR RSBW-RELATED"/>
    <property type="match status" value="1"/>
</dbReference>
<keyword evidence="5" id="KW-1185">Reference proteome</keyword>
<accession>A0A5J6JDK8</accession>
<dbReference type="GeneID" id="95615513"/>
<dbReference type="CDD" id="cd16936">
    <property type="entry name" value="HATPase_RsbW-like"/>
    <property type="match status" value="1"/>
</dbReference>
<dbReference type="KEGG" id="svn:CP980_33830"/>
<keyword evidence="1" id="KW-0723">Serine/threonine-protein kinase</keyword>
<dbReference type="Pfam" id="PF13581">
    <property type="entry name" value="HATPase_c_2"/>
    <property type="match status" value="1"/>
</dbReference>
<dbReference type="GO" id="GO:0005524">
    <property type="term" value="F:ATP binding"/>
    <property type="evidence" value="ECO:0007669"/>
    <property type="project" value="UniProtKB-KW"/>
</dbReference>
<organism evidence="4 5">
    <name type="scientific">Streptomyces vinaceus</name>
    <dbReference type="NCBI Taxonomy" id="1960"/>
    <lineage>
        <taxon>Bacteria</taxon>
        <taxon>Bacillati</taxon>
        <taxon>Actinomycetota</taxon>
        <taxon>Actinomycetes</taxon>
        <taxon>Kitasatosporales</taxon>
        <taxon>Streptomycetaceae</taxon>
        <taxon>Streptomyces</taxon>
    </lineage>
</organism>
<evidence type="ECO:0000259" key="3">
    <source>
        <dbReference type="Pfam" id="PF13581"/>
    </source>
</evidence>
<gene>
    <name evidence="4" type="ORF">CP980_33830</name>
</gene>
<keyword evidence="1" id="KW-0418">Kinase</keyword>
<dbReference type="FunFam" id="3.30.565.10:FF:000028">
    <property type="entry name" value="PAS sensor protein"/>
    <property type="match status" value="1"/>
</dbReference>
<reference evidence="4 5" key="1">
    <citation type="submission" date="2017-09" db="EMBL/GenBank/DDBJ databases">
        <authorList>
            <person name="Lee N."/>
            <person name="Cho B.-K."/>
        </authorList>
    </citation>
    <scope>NUCLEOTIDE SEQUENCE [LARGE SCALE GENOMIC DNA]</scope>
    <source>
        <strain evidence="4 5">ATCC 27476</strain>
    </source>
</reference>
<dbReference type="PANTHER" id="PTHR35526:SF3">
    <property type="entry name" value="ANTI-SIGMA-F FACTOR RSBW"/>
    <property type="match status" value="1"/>
</dbReference>
<dbReference type="AlphaFoldDB" id="A0A5J6JDK8"/>
<feature type="compositionally biased region" description="Basic and acidic residues" evidence="2">
    <location>
        <begin position="102"/>
        <end position="112"/>
    </location>
</feature>
<name>A0A5J6JDK8_STRVI</name>
<sequence>MALWSVALTPHSASPLCAGVWDTSWPVAREPASVGRARRALAAQLSSWGLHGVTDTTRLLVSELITNALRHAHGPVQVNVRVHGAVLRCEVEDASPASPARRSADTDSESGRGIELVDALAQDWGSERTTTGKTTWFELAIPDPGHNQAYPALPT</sequence>
<dbReference type="SUPFAM" id="SSF55874">
    <property type="entry name" value="ATPase domain of HSP90 chaperone/DNA topoisomerase II/histidine kinase"/>
    <property type="match status" value="1"/>
</dbReference>
<dbReference type="Proteomes" id="UP000325563">
    <property type="component" value="Chromosome"/>
</dbReference>
<dbReference type="GO" id="GO:0004674">
    <property type="term" value="F:protein serine/threonine kinase activity"/>
    <property type="evidence" value="ECO:0007669"/>
    <property type="project" value="UniProtKB-KW"/>
</dbReference>
<dbReference type="InterPro" id="IPR050267">
    <property type="entry name" value="Anti-sigma-factor_SerPK"/>
</dbReference>
<evidence type="ECO:0000313" key="4">
    <source>
        <dbReference type="EMBL" id="QEV49387.1"/>
    </source>
</evidence>
<keyword evidence="4" id="KW-0067">ATP-binding</keyword>
<dbReference type="EMBL" id="CP023692">
    <property type="protein sequence ID" value="QEV49387.1"/>
    <property type="molecule type" value="Genomic_DNA"/>
</dbReference>
<dbReference type="InterPro" id="IPR003594">
    <property type="entry name" value="HATPase_dom"/>
</dbReference>
<feature type="region of interest" description="Disordered" evidence="2">
    <location>
        <begin position="92"/>
        <end position="112"/>
    </location>
</feature>
<keyword evidence="4" id="KW-0547">Nucleotide-binding</keyword>
<proteinExistence type="predicted"/>
<evidence type="ECO:0000313" key="5">
    <source>
        <dbReference type="Proteomes" id="UP000325563"/>
    </source>
</evidence>